<accession>A0A1H8QJ44</accession>
<name>A0A1H8QJ44_9PROT</name>
<sequence length="73" mass="8195">MSTYKYAAIDPMSLFLSDRAYLIWVELHHPHEPALSKVAEVVKTLSPEEKKFALSQAKKLAAYSKAVTESLSK</sequence>
<dbReference type="Proteomes" id="UP000198814">
    <property type="component" value="Unassembled WGS sequence"/>
</dbReference>
<evidence type="ECO:0000313" key="3">
    <source>
        <dbReference type="Proteomes" id="UP000198814"/>
    </source>
</evidence>
<keyword evidence="3" id="KW-1185">Reference proteome</keyword>
<organism evidence="2 3">
    <name type="scientific">Nitrosomonas oligotropha</name>
    <dbReference type="NCBI Taxonomy" id="42354"/>
    <lineage>
        <taxon>Bacteria</taxon>
        <taxon>Pseudomonadati</taxon>
        <taxon>Pseudomonadota</taxon>
        <taxon>Betaproteobacteria</taxon>
        <taxon>Nitrosomonadales</taxon>
        <taxon>Nitrosomonadaceae</taxon>
        <taxon>Nitrosomonas</taxon>
    </lineage>
</organism>
<dbReference type="EMBL" id="FODO01000012">
    <property type="protein sequence ID" value="SEO54046.1"/>
    <property type="molecule type" value="Genomic_DNA"/>
</dbReference>
<evidence type="ECO:0000313" key="4">
    <source>
        <dbReference type="Proteomes" id="UP000244128"/>
    </source>
</evidence>
<dbReference type="RefSeq" id="WP_090322576.1">
    <property type="nucleotide sequence ID" value="NZ_FNOE01000047.1"/>
</dbReference>
<reference evidence="3" key="2">
    <citation type="submission" date="2016-10" db="EMBL/GenBank/DDBJ databases">
        <authorList>
            <person name="Varghese N."/>
            <person name="Submissions S."/>
        </authorList>
    </citation>
    <scope>NUCLEOTIDE SEQUENCE [LARGE SCALE GENOMIC DNA]</scope>
    <source>
        <strain evidence="3">Nm76</strain>
    </source>
</reference>
<reference evidence="2" key="1">
    <citation type="submission" date="2016-10" db="EMBL/GenBank/DDBJ databases">
        <authorList>
            <person name="de Groot N.N."/>
        </authorList>
    </citation>
    <scope>NUCLEOTIDE SEQUENCE [LARGE SCALE GENOMIC DNA]</scope>
    <source>
        <strain evidence="2">Nm76</strain>
    </source>
</reference>
<evidence type="ECO:0000313" key="2">
    <source>
        <dbReference type="EMBL" id="SEO54046.1"/>
    </source>
</evidence>
<dbReference type="Proteomes" id="UP000244128">
    <property type="component" value="Unassembled WGS sequence"/>
</dbReference>
<dbReference type="AlphaFoldDB" id="A0A1H8QJ44"/>
<evidence type="ECO:0000313" key="1">
    <source>
        <dbReference type="EMBL" id="PTQ70828.1"/>
    </source>
</evidence>
<proteinExistence type="predicted"/>
<dbReference type="OrthoDB" id="9903496at2"/>
<reference evidence="1 4" key="3">
    <citation type="submission" date="2018-04" db="EMBL/GenBank/DDBJ databases">
        <title>Active sludge and wastewater microbial communities from Klosterneuburg, Austria.</title>
        <authorList>
            <person name="Wagner M."/>
        </authorList>
    </citation>
    <scope>NUCLEOTIDE SEQUENCE [LARGE SCALE GENOMIC DNA]</scope>
    <source>
        <strain evidence="1 4">Nm49</strain>
    </source>
</reference>
<gene>
    <name evidence="1" type="ORF">C8R26_13114</name>
    <name evidence="2" type="ORF">SAMN05216333_1126</name>
</gene>
<dbReference type="EMBL" id="QAOI01000031">
    <property type="protein sequence ID" value="PTQ70828.1"/>
    <property type="molecule type" value="Genomic_DNA"/>
</dbReference>
<protein>
    <submittedName>
        <fullName evidence="2">Uncharacterized protein</fullName>
    </submittedName>
</protein>